<evidence type="ECO:0000313" key="3">
    <source>
        <dbReference type="Proteomes" id="UP000326202"/>
    </source>
</evidence>
<dbReference type="InterPro" id="IPR013320">
    <property type="entry name" value="ConA-like_dom_sf"/>
</dbReference>
<dbReference type="SUPFAM" id="SSF49899">
    <property type="entry name" value="Concanavalin A-like lectins/glucanases"/>
    <property type="match status" value="1"/>
</dbReference>
<organism evidence="2 3">
    <name type="scientific">Hypericibacter terrae</name>
    <dbReference type="NCBI Taxonomy" id="2602015"/>
    <lineage>
        <taxon>Bacteria</taxon>
        <taxon>Pseudomonadati</taxon>
        <taxon>Pseudomonadota</taxon>
        <taxon>Alphaproteobacteria</taxon>
        <taxon>Rhodospirillales</taxon>
        <taxon>Dongiaceae</taxon>
        <taxon>Hypericibacter</taxon>
    </lineage>
</organism>
<dbReference type="Gene3D" id="2.60.120.200">
    <property type="match status" value="1"/>
</dbReference>
<name>A0A5J6MNL5_9PROT</name>
<gene>
    <name evidence="2" type="ORF">FRZ44_42660</name>
</gene>
<proteinExistence type="predicted"/>
<keyword evidence="3" id="KW-1185">Reference proteome</keyword>
<reference evidence="2 3" key="1">
    <citation type="submission" date="2019-08" db="EMBL/GenBank/DDBJ databases">
        <title>Hyperibacter terrae gen. nov., sp. nov. and Hyperibacter viscosus sp. nov., two new members in the family Rhodospirillaceae isolated from the rhizosphere of Hypericum perforatum.</title>
        <authorList>
            <person name="Noviana Z."/>
        </authorList>
    </citation>
    <scope>NUCLEOTIDE SEQUENCE [LARGE SCALE GENOMIC DNA]</scope>
    <source>
        <strain evidence="2 3">R5913</strain>
    </source>
</reference>
<protein>
    <submittedName>
        <fullName evidence="2">Large subunit of N,N-dimethylformamidase</fullName>
    </submittedName>
</protein>
<dbReference type="EMBL" id="CP042906">
    <property type="protein sequence ID" value="QEX18954.1"/>
    <property type="molecule type" value="Genomic_DNA"/>
</dbReference>
<accession>A0A5J6MNL5</accession>
<dbReference type="Pfam" id="PF20254">
    <property type="entry name" value="DMFA2_C"/>
    <property type="match status" value="1"/>
</dbReference>
<dbReference type="KEGG" id="htq:FRZ44_42660"/>
<evidence type="ECO:0000259" key="1">
    <source>
        <dbReference type="Pfam" id="PF20254"/>
    </source>
</evidence>
<sequence>MTRDAKGLPTRTLVGYADRWAAAPGDTLSFMTSSFGPERYRAELVRLAGDVSAPGHNERVVANDANRDYPARRQEIHAGSYAEIADSAVLQRLKSFTVALFAWPTTPGRGRQALVGKWDEAKRAGFLLAIGADGTLTLELGDREGRTATISTKAKLLAREWYWLSASYDTVSGAVTLQQQPLAHYAKATDRAAVATDIHLGALAIDNGRPLTFAGLVETASDRRPRAIARYNGKIEAPRLASRALDPAETEQLQGQDLPAKLRPSLIGFWDFSRGISSTRIEDLSDARHHGLVRNLPTRAMKGHNWDGTVRDWTLAPEHYGAIHFHENDLYDAGWQKDFDLTLPADLPSGIYAMRLTAGEEIERVPFFVRARPDAAAGKPRALFLVPTCSYMAYINERQSFDGALGEQGAGHVPGLGAEDLFLNQHREYAYSFYDTHEDGSGVSISSRLRPTLNVRPGHSTSWVGPGGAGPWQFAADLDILGWLESQGFDYDIATDEDLHREGLNLLSRYPVVLTGSHPEYHSTRMLDALQGYLQRGGRLMYLGANGFYWRIAFHSELPGVIELRRTEDGVRDWQAEPGEYVMSFSGEYGGLWRRIGRPPQMLAGVGFAAQGFDVSSYYRRRPGSFDPRAAFIFEGIGKDEKIGDFGRVGGGAAGLELDAVDRLLGSPPHTLLLAASENHSNVYLMVPEEVTSTIPAVSGVDCAGVRAELAFFETPQGGAVFSTGSIAWAGALNHEAGRNNVSRITGNVLKRFLDPAGF</sequence>
<dbReference type="SUPFAM" id="SSF52317">
    <property type="entry name" value="Class I glutamine amidotransferase-like"/>
    <property type="match status" value="1"/>
</dbReference>
<dbReference type="Proteomes" id="UP000326202">
    <property type="component" value="Chromosome"/>
</dbReference>
<dbReference type="InterPro" id="IPR046540">
    <property type="entry name" value="DMFA2_C"/>
</dbReference>
<evidence type="ECO:0000313" key="2">
    <source>
        <dbReference type="EMBL" id="QEX18954.1"/>
    </source>
</evidence>
<feature type="domain" description="N,N-dimethylformamidase beta subunit-like C-terminal" evidence="1">
    <location>
        <begin position="298"/>
        <end position="735"/>
    </location>
</feature>
<dbReference type="AlphaFoldDB" id="A0A5J6MNL5"/>
<dbReference type="InterPro" id="IPR029062">
    <property type="entry name" value="Class_I_gatase-like"/>
</dbReference>
<dbReference type="RefSeq" id="WP_191908226.1">
    <property type="nucleotide sequence ID" value="NZ_CP042906.1"/>
</dbReference>